<reference evidence="1" key="1">
    <citation type="submission" date="2020-07" db="EMBL/GenBank/DDBJ databases">
        <title>The High-quality genome of the commercially important snow crab, Chionoecetes opilio.</title>
        <authorList>
            <person name="Jeong J.-H."/>
            <person name="Ryu S."/>
        </authorList>
    </citation>
    <scope>NUCLEOTIDE SEQUENCE</scope>
    <source>
        <strain evidence="1">MADBK_172401_WGS</strain>
        <tissue evidence="1">Digestive gland</tissue>
    </source>
</reference>
<accession>A0A8J4XNH8</accession>
<dbReference type="Proteomes" id="UP000770661">
    <property type="component" value="Unassembled WGS sequence"/>
</dbReference>
<gene>
    <name evidence="1" type="ORF">GWK47_021721</name>
</gene>
<proteinExistence type="predicted"/>
<keyword evidence="2" id="KW-1185">Reference proteome</keyword>
<evidence type="ECO:0000313" key="1">
    <source>
        <dbReference type="EMBL" id="KAG0710952.1"/>
    </source>
</evidence>
<sequence>MTQKVAGIDLEISCLSQYQLYESCSKVGSNKNLFMAFLNGRMRKKCAIDQSTFELTDGPRSFGGRDASVWTEMSKEIKFALACDASSKPVRKKLPERENGPSYLSINNTFGSTFTTSQYSFSSKDPAS</sequence>
<comment type="caution">
    <text evidence="1">The sequence shown here is derived from an EMBL/GenBank/DDBJ whole genome shotgun (WGS) entry which is preliminary data.</text>
</comment>
<protein>
    <submittedName>
        <fullName evidence="1">Uncharacterized protein</fullName>
    </submittedName>
</protein>
<name>A0A8J4XNH8_CHIOP</name>
<evidence type="ECO:0000313" key="2">
    <source>
        <dbReference type="Proteomes" id="UP000770661"/>
    </source>
</evidence>
<organism evidence="1 2">
    <name type="scientific">Chionoecetes opilio</name>
    <name type="common">Atlantic snow crab</name>
    <name type="synonym">Cancer opilio</name>
    <dbReference type="NCBI Taxonomy" id="41210"/>
    <lineage>
        <taxon>Eukaryota</taxon>
        <taxon>Metazoa</taxon>
        <taxon>Ecdysozoa</taxon>
        <taxon>Arthropoda</taxon>
        <taxon>Crustacea</taxon>
        <taxon>Multicrustacea</taxon>
        <taxon>Malacostraca</taxon>
        <taxon>Eumalacostraca</taxon>
        <taxon>Eucarida</taxon>
        <taxon>Decapoda</taxon>
        <taxon>Pleocyemata</taxon>
        <taxon>Brachyura</taxon>
        <taxon>Eubrachyura</taxon>
        <taxon>Majoidea</taxon>
        <taxon>Majidae</taxon>
        <taxon>Chionoecetes</taxon>
    </lineage>
</organism>
<dbReference type="EMBL" id="JACEEZ010023712">
    <property type="protein sequence ID" value="KAG0710952.1"/>
    <property type="molecule type" value="Genomic_DNA"/>
</dbReference>
<dbReference type="AlphaFoldDB" id="A0A8J4XNH8"/>